<feature type="coiled-coil region" evidence="7">
    <location>
        <begin position="77"/>
        <end position="118"/>
    </location>
</feature>
<evidence type="ECO:0000259" key="10">
    <source>
        <dbReference type="PROSITE" id="PS50885"/>
    </source>
</evidence>
<feature type="coiled-coil region" evidence="7">
    <location>
        <begin position="374"/>
        <end position="401"/>
    </location>
</feature>
<evidence type="ECO:0000259" key="9">
    <source>
        <dbReference type="PROSITE" id="PS50111"/>
    </source>
</evidence>
<evidence type="ECO:0000256" key="5">
    <source>
        <dbReference type="ARBA" id="ARBA00029447"/>
    </source>
</evidence>
<gene>
    <name evidence="11" type="ORF">Q5Y73_21635</name>
</gene>
<organism evidence="11 12">
    <name type="scientific">Chengkuizengella axinellae</name>
    <dbReference type="NCBI Taxonomy" id="3064388"/>
    <lineage>
        <taxon>Bacteria</taxon>
        <taxon>Bacillati</taxon>
        <taxon>Bacillota</taxon>
        <taxon>Bacilli</taxon>
        <taxon>Bacillales</taxon>
        <taxon>Paenibacillaceae</taxon>
        <taxon>Chengkuizengella</taxon>
    </lineage>
</organism>
<dbReference type="InterPro" id="IPR004090">
    <property type="entry name" value="Chemotax_Me-accpt_rcpt"/>
</dbReference>
<feature type="domain" description="Methyl-accepting transducer" evidence="9">
    <location>
        <begin position="303"/>
        <end position="539"/>
    </location>
</feature>
<dbReference type="SUPFAM" id="SSF58104">
    <property type="entry name" value="Methyl-accepting chemotaxis protein (MCP) signaling domain"/>
    <property type="match status" value="1"/>
</dbReference>
<dbReference type="InterPro" id="IPR003660">
    <property type="entry name" value="HAMP_dom"/>
</dbReference>
<evidence type="ECO:0000256" key="6">
    <source>
        <dbReference type="PROSITE-ProRule" id="PRU00284"/>
    </source>
</evidence>
<keyword evidence="8" id="KW-1133">Transmembrane helix</keyword>
<dbReference type="RefSeq" id="WP_305994009.1">
    <property type="nucleotide sequence ID" value="NZ_JAVAMP010000017.1"/>
</dbReference>
<evidence type="ECO:0000256" key="3">
    <source>
        <dbReference type="ARBA" id="ARBA00023136"/>
    </source>
</evidence>
<dbReference type="Gene3D" id="6.10.340.10">
    <property type="match status" value="1"/>
</dbReference>
<keyword evidence="2" id="KW-1003">Cell membrane</keyword>
<name>A0ABT9J4Z1_9BACL</name>
<sequence>MLFMKLTKNMSTSSKLLLIFGVPLLFGLVSSIFLLNLNQQNVDHLTEALYETSLQTNTLILDADKDLYQALVGFQTLTRYENSNEYKEELREELESNVERANEKVDVALTIIKEHQLEGLTLSDNSSKEEATESSNVDTIENYLTEFKQQFQLWVKTTDAENPSYDLYLMSLPYFEDSRDKLKVSGDILNEYAENSIKGIHESNQNTKIWVYSLYSIIFVLITVSGLIFIKENVKLMKGIVRKIDDVKEGNLLVKPSDEYTKDEVGQMVKGLDVMVSKLRDLIHDIVEQSKTVEVSSTELTQSTKESSAASTHVAENIQTITEGIEVQNKTADETSRAVEEMAAGIQRIAESTTFISELSQRTDQQADKGNKVIAQLNNQIETMFKTIQQLSETVDSLNKRSDKIGMIIDDITGFATQTNLLSLNASIEAARAGEHGRGFSVVADEIKNLASGSLKSADNIQKLIIETQGEITMVSKNMVLAVEEAEKSGESMLEVSQDFHNISSNVKEIDTHIHETSAITEQLSASSEEVAASMEHTNATAHEIFSKTQNVAAATEEQLALMENMDDAAKKLKEIVNQLNQSVSSFRV</sequence>
<keyword evidence="12" id="KW-1185">Reference proteome</keyword>
<evidence type="ECO:0000256" key="4">
    <source>
        <dbReference type="ARBA" id="ARBA00023224"/>
    </source>
</evidence>
<dbReference type="PANTHER" id="PTHR32089:SF112">
    <property type="entry name" value="LYSOZYME-LIKE PROTEIN-RELATED"/>
    <property type="match status" value="1"/>
</dbReference>
<protein>
    <submittedName>
        <fullName evidence="11">Methyl-accepting chemotaxis protein</fullName>
    </submittedName>
</protein>
<evidence type="ECO:0000313" key="12">
    <source>
        <dbReference type="Proteomes" id="UP001231941"/>
    </source>
</evidence>
<evidence type="ECO:0000256" key="7">
    <source>
        <dbReference type="SAM" id="Coils"/>
    </source>
</evidence>
<dbReference type="EMBL" id="JAVAMP010000017">
    <property type="protein sequence ID" value="MDP5276700.1"/>
    <property type="molecule type" value="Genomic_DNA"/>
</dbReference>
<keyword evidence="4 6" id="KW-0807">Transducer</keyword>
<dbReference type="PROSITE" id="PS50885">
    <property type="entry name" value="HAMP"/>
    <property type="match status" value="1"/>
</dbReference>
<comment type="caution">
    <text evidence="11">The sequence shown here is derived from an EMBL/GenBank/DDBJ whole genome shotgun (WGS) entry which is preliminary data.</text>
</comment>
<keyword evidence="7" id="KW-0175">Coiled coil</keyword>
<dbReference type="PROSITE" id="PS50111">
    <property type="entry name" value="CHEMOTAXIS_TRANSDUC_2"/>
    <property type="match status" value="1"/>
</dbReference>
<dbReference type="PANTHER" id="PTHR32089">
    <property type="entry name" value="METHYL-ACCEPTING CHEMOTAXIS PROTEIN MCPB"/>
    <property type="match status" value="1"/>
</dbReference>
<keyword evidence="3 8" id="KW-0472">Membrane</keyword>
<comment type="similarity">
    <text evidence="5">Belongs to the methyl-accepting chemotaxis (MCP) protein family.</text>
</comment>
<dbReference type="CDD" id="cd11386">
    <property type="entry name" value="MCP_signal"/>
    <property type="match status" value="1"/>
</dbReference>
<dbReference type="InterPro" id="IPR004089">
    <property type="entry name" value="MCPsignal_dom"/>
</dbReference>
<evidence type="ECO:0000256" key="2">
    <source>
        <dbReference type="ARBA" id="ARBA00022475"/>
    </source>
</evidence>
<proteinExistence type="inferred from homology"/>
<accession>A0ABT9J4Z1</accession>
<reference evidence="11 12" key="1">
    <citation type="submission" date="2023-08" db="EMBL/GenBank/DDBJ databases">
        <authorList>
            <person name="Park J.-S."/>
        </authorList>
    </citation>
    <scope>NUCLEOTIDE SEQUENCE [LARGE SCALE GENOMIC DNA]</scope>
    <source>
        <strain evidence="11 12">2205SS18-9</strain>
    </source>
</reference>
<dbReference type="SMART" id="SM00283">
    <property type="entry name" value="MA"/>
    <property type="match status" value="1"/>
</dbReference>
<dbReference type="Proteomes" id="UP001231941">
    <property type="component" value="Unassembled WGS sequence"/>
</dbReference>
<evidence type="ECO:0000256" key="8">
    <source>
        <dbReference type="SAM" id="Phobius"/>
    </source>
</evidence>
<dbReference type="Pfam" id="PF00015">
    <property type="entry name" value="MCPsignal"/>
    <property type="match status" value="1"/>
</dbReference>
<keyword evidence="8" id="KW-0812">Transmembrane</keyword>
<dbReference type="Gene3D" id="1.10.287.950">
    <property type="entry name" value="Methyl-accepting chemotaxis protein"/>
    <property type="match status" value="1"/>
</dbReference>
<dbReference type="PRINTS" id="PR00260">
    <property type="entry name" value="CHEMTRNSDUCR"/>
</dbReference>
<evidence type="ECO:0000313" key="11">
    <source>
        <dbReference type="EMBL" id="MDP5276700.1"/>
    </source>
</evidence>
<feature type="domain" description="HAMP" evidence="10">
    <location>
        <begin position="237"/>
        <end position="284"/>
    </location>
</feature>
<comment type="subcellular location">
    <subcellularLocation>
        <location evidence="1">Cell membrane</location>
    </subcellularLocation>
</comment>
<feature type="transmembrane region" description="Helical" evidence="8">
    <location>
        <begin position="209"/>
        <end position="230"/>
    </location>
</feature>
<evidence type="ECO:0000256" key="1">
    <source>
        <dbReference type="ARBA" id="ARBA00004236"/>
    </source>
</evidence>